<dbReference type="OrthoDB" id="1094983at2"/>
<keyword evidence="3" id="KW-1185">Reference proteome</keyword>
<gene>
    <name evidence="2" type="ORF">Rumeso_02077</name>
</gene>
<name>A0A017HRC7_9RHOB</name>
<proteinExistence type="predicted"/>
<evidence type="ECO:0000313" key="3">
    <source>
        <dbReference type="Proteomes" id="UP000019666"/>
    </source>
</evidence>
<dbReference type="EMBL" id="AOSK01000050">
    <property type="protein sequence ID" value="EYD76319.1"/>
    <property type="molecule type" value="Genomic_DNA"/>
</dbReference>
<accession>A0A017HRC7</accession>
<feature type="coiled-coil region" evidence="1">
    <location>
        <begin position="107"/>
        <end position="138"/>
    </location>
</feature>
<evidence type="ECO:0000313" key="2">
    <source>
        <dbReference type="EMBL" id="EYD76319.1"/>
    </source>
</evidence>
<dbReference type="AlphaFoldDB" id="A0A017HRC7"/>
<sequence>MANESIELMSEGLKAWNRGEGEGNEGAAEEGVFSFYLGEMRARAWLAAYPEQEGSDLATTLAMIHEVGNNPINGWAYGDPEGLAAIINRMVAHDRANPNLQIPYGVMEEVRGEYESLRDQLLEQADEIRAERAATGAEVR</sequence>
<dbReference type="Proteomes" id="UP000019666">
    <property type="component" value="Unassembled WGS sequence"/>
</dbReference>
<reference evidence="2 3" key="1">
    <citation type="submission" date="2013-02" db="EMBL/GenBank/DDBJ databases">
        <authorList>
            <person name="Fiebig A."/>
            <person name="Goeker M."/>
            <person name="Klenk H.-P.P."/>
        </authorList>
    </citation>
    <scope>NUCLEOTIDE SEQUENCE [LARGE SCALE GENOMIC DNA]</scope>
    <source>
        <strain evidence="2 3">DSM 19309</strain>
    </source>
</reference>
<protein>
    <submittedName>
        <fullName evidence="2">Uncharacterized protein</fullName>
    </submittedName>
</protein>
<organism evidence="2 3">
    <name type="scientific">Rubellimicrobium mesophilum DSM 19309</name>
    <dbReference type="NCBI Taxonomy" id="442562"/>
    <lineage>
        <taxon>Bacteria</taxon>
        <taxon>Pseudomonadati</taxon>
        <taxon>Pseudomonadota</taxon>
        <taxon>Alphaproteobacteria</taxon>
        <taxon>Rhodobacterales</taxon>
        <taxon>Roseobacteraceae</taxon>
        <taxon>Rubellimicrobium</taxon>
    </lineage>
</organism>
<evidence type="ECO:0000256" key="1">
    <source>
        <dbReference type="SAM" id="Coils"/>
    </source>
</evidence>
<keyword evidence="1" id="KW-0175">Coiled coil</keyword>
<dbReference type="RefSeq" id="WP_037281503.1">
    <property type="nucleotide sequence ID" value="NZ_KK088590.1"/>
</dbReference>
<comment type="caution">
    <text evidence="2">The sequence shown here is derived from an EMBL/GenBank/DDBJ whole genome shotgun (WGS) entry which is preliminary data.</text>
</comment>
<dbReference type="HOGENOM" id="CLU_1833723_0_0_5"/>